<feature type="non-terminal residue" evidence="1">
    <location>
        <position position="1"/>
    </location>
</feature>
<dbReference type="Proteomes" id="UP000789901">
    <property type="component" value="Unassembled WGS sequence"/>
</dbReference>
<reference evidence="1 2" key="1">
    <citation type="submission" date="2021-06" db="EMBL/GenBank/DDBJ databases">
        <authorList>
            <person name="Kallberg Y."/>
            <person name="Tangrot J."/>
            <person name="Rosling A."/>
        </authorList>
    </citation>
    <scope>NUCLEOTIDE SEQUENCE [LARGE SCALE GENOMIC DNA]</scope>
    <source>
        <strain evidence="1 2">120-4 pot B 10/14</strain>
    </source>
</reference>
<keyword evidence="2" id="KW-1185">Reference proteome</keyword>
<sequence length="58" mass="6680">SERLPNKLTHPVFNLLCNDKFSTQRNLASTYCFCFIWSKTLRRRCVREVGSAMAKVAA</sequence>
<organism evidence="1 2">
    <name type="scientific">Gigaspora margarita</name>
    <dbReference type="NCBI Taxonomy" id="4874"/>
    <lineage>
        <taxon>Eukaryota</taxon>
        <taxon>Fungi</taxon>
        <taxon>Fungi incertae sedis</taxon>
        <taxon>Mucoromycota</taxon>
        <taxon>Glomeromycotina</taxon>
        <taxon>Glomeromycetes</taxon>
        <taxon>Diversisporales</taxon>
        <taxon>Gigasporaceae</taxon>
        <taxon>Gigaspora</taxon>
    </lineage>
</organism>
<gene>
    <name evidence="1" type="ORF">GMARGA_LOCUS11497</name>
</gene>
<comment type="caution">
    <text evidence="1">The sequence shown here is derived from an EMBL/GenBank/DDBJ whole genome shotgun (WGS) entry which is preliminary data.</text>
</comment>
<name>A0ABN7UWD9_GIGMA</name>
<dbReference type="EMBL" id="CAJVQB010006741">
    <property type="protein sequence ID" value="CAG8690778.1"/>
    <property type="molecule type" value="Genomic_DNA"/>
</dbReference>
<proteinExistence type="predicted"/>
<accession>A0ABN7UWD9</accession>
<evidence type="ECO:0000313" key="1">
    <source>
        <dbReference type="EMBL" id="CAG8690778.1"/>
    </source>
</evidence>
<evidence type="ECO:0000313" key="2">
    <source>
        <dbReference type="Proteomes" id="UP000789901"/>
    </source>
</evidence>
<protein>
    <submittedName>
        <fullName evidence="1">17480_t:CDS:1</fullName>
    </submittedName>
</protein>